<dbReference type="EMBL" id="QHKM01000017">
    <property type="protein sequence ID" value="RAK62089.1"/>
    <property type="molecule type" value="Genomic_DNA"/>
</dbReference>
<proteinExistence type="predicted"/>
<reference evidence="2" key="1">
    <citation type="submission" date="2018-05" db="EMBL/GenBank/DDBJ databases">
        <authorList>
            <person name="Nie L."/>
        </authorList>
    </citation>
    <scope>NUCLEOTIDE SEQUENCE [LARGE SCALE GENOMIC DNA]</scope>
    <source>
        <strain evidence="2">NL</strain>
    </source>
</reference>
<keyword evidence="2" id="KW-1185">Reference proteome</keyword>
<name>A0A328B5E3_9BACT</name>
<comment type="caution">
    <text evidence="1">The sequence shown here is derived from an EMBL/GenBank/DDBJ whole genome shotgun (WGS) entry which is preliminary data.</text>
</comment>
<dbReference type="Proteomes" id="UP000248553">
    <property type="component" value="Unassembled WGS sequence"/>
</dbReference>
<protein>
    <submittedName>
        <fullName evidence="1">Uncharacterized protein</fullName>
    </submittedName>
</protein>
<dbReference type="RefSeq" id="WP_111480816.1">
    <property type="nucleotide sequence ID" value="NZ_QHKM01000017.1"/>
</dbReference>
<dbReference type="PROSITE" id="PS51257">
    <property type="entry name" value="PROKAR_LIPOPROTEIN"/>
    <property type="match status" value="1"/>
</dbReference>
<sequence>MDRSQWIVGYGLFLTACARPIASPTNAQAELGRTEFVKSCRSTWRYFQLGHEVELTVIYFSGGGLTHNGWGADPAMLIGVTAAGDSIRVLSRATATLKWRGKNSFQEVYDKRIRVGATLRVQPDSTIRPNNDSAYPWFPRVKTSSEAAVNKLNCSVTQTCFGKIQFLTSNN</sequence>
<evidence type="ECO:0000313" key="1">
    <source>
        <dbReference type="EMBL" id="RAK62089.1"/>
    </source>
</evidence>
<accession>A0A328B5E3</accession>
<evidence type="ECO:0000313" key="2">
    <source>
        <dbReference type="Proteomes" id="UP000248553"/>
    </source>
</evidence>
<gene>
    <name evidence="1" type="ORF">DLM85_24440</name>
</gene>
<organism evidence="1 2">
    <name type="scientific">Hymenobacter edaphi</name>
    <dbReference type="NCBI Taxonomy" id="2211146"/>
    <lineage>
        <taxon>Bacteria</taxon>
        <taxon>Pseudomonadati</taxon>
        <taxon>Bacteroidota</taxon>
        <taxon>Cytophagia</taxon>
        <taxon>Cytophagales</taxon>
        <taxon>Hymenobacteraceae</taxon>
        <taxon>Hymenobacter</taxon>
    </lineage>
</organism>
<dbReference type="AlphaFoldDB" id="A0A328B5E3"/>